<dbReference type="OrthoDB" id="4211455at2"/>
<name>A0A2T7TE45_9ACTN</name>
<evidence type="ECO:0000313" key="4">
    <source>
        <dbReference type="Proteomes" id="UP000245992"/>
    </source>
</evidence>
<accession>A0A2T7TE45</accession>
<feature type="domain" description="DUF4232" evidence="2">
    <location>
        <begin position="43"/>
        <end position="145"/>
    </location>
</feature>
<dbReference type="RefSeq" id="WP_030353860.1">
    <property type="nucleotide sequence ID" value="NZ_AZSP01000029.1"/>
</dbReference>
<proteinExistence type="predicted"/>
<feature type="signal peptide" evidence="1">
    <location>
        <begin position="1"/>
        <end position="26"/>
    </location>
</feature>
<protein>
    <recommendedName>
        <fullName evidence="2">DUF4232 domain-containing protein</fullName>
    </recommendedName>
</protein>
<dbReference type="STRING" id="1440053.GCA_000718095_04873"/>
<keyword evidence="1" id="KW-0732">Signal</keyword>
<evidence type="ECO:0000259" key="2">
    <source>
        <dbReference type="Pfam" id="PF14016"/>
    </source>
</evidence>
<comment type="caution">
    <text evidence="3">The sequence shown here is derived from an EMBL/GenBank/DDBJ whole genome shotgun (WGS) entry which is preliminary data.</text>
</comment>
<sequence>MRIRPALVAPAAAALTVLLLATGATAAVPAPDEVFAPAALATCRESVVEVTATASGAVNQVRIGVTNKSGRACVVDRIPTITFGDLDGAAQPVPPVESAPYRLAAGGTAYAAVRTIDPAAEDSRTVAYLTVAGDPSHYGARFDAASLGSPAGIPVWEPVTTLWQPTRAKADAALAAARR</sequence>
<evidence type="ECO:0000313" key="3">
    <source>
        <dbReference type="EMBL" id="PVE13419.1"/>
    </source>
</evidence>
<dbReference type="Proteomes" id="UP000245992">
    <property type="component" value="Unassembled WGS sequence"/>
</dbReference>
<dbReference type="Pfam" id="PF14016">
    <property type="entry name" value="DUF4232"/>
    <property type="match status" value="1"/>
</dbReference>
<dbReference type="AlphaFoldDB" id="A0A2T7TE45"/>
<evidence type="ECO:0000256" key="1">
    <source>
        <dbReference type="SAM" id="SignalP"/>
    </source>
</evidence>
<dbReference type="EMBL" id="AZSP01000029">
    <property type="protein sequence ID" value="PVE13419.1"/>
    <property type="molecule type" value="Genomic_DNA"/>
</dbReference>
<keyword evidence="4" id="KW-1185">Reference proteome</keyword>
<organism evidence="3 4">
    <name type="scientific">Streptomyces scopuliridis RB72</name>
    <dbReference type="NCBI Taxonomy" id="1440053"/>
    <lineage>
        <taxon>Bacteria</taxon>
        <taxon>Bacillati</taxon>
        <taxon>Actinomycetota</taxon>
        <taxon>Actinomycetes</taxon>
        <taxon>Kitasatosporales</taxon>
        <taxon>Streptomycetaceae</taxon>
        <taxon>Streptomyces</taxon>
    </lineage>
</organism>
<feature type="chain" id="PRO_5015613523" description="DUF4232 domain-containing protein" evidence="1">
    <location>
        <begin position="27"/>
        <end position="179"/>
    </location>
</feature>
<reference evidence="3 4" key="1">
    <citation type="submission" date="2013-12" db="EMBL/GenBank/DDBJ databases">
        <title>Annotated genome of Streptomyces scopuliridis.</title>
        <authorList>
            <person name="Olson J.B."/>
        </authorList>
    </citation>
    <scope>NUCLEOTIDE SEQUENCE [LARGE SCALE GENOMIC DNA]</scope>
    <source>
        <strain evidence="3 4">RB72</strain>
    </source>
</reference>
<gene>
    <name evidence="3" type="ORF">Y717_18585</name>
</gene>
<dbReference type="InterPro" id="IPR025326">
    <property type="entry name" value="DUF4232"/>
</dbReference>